<evidence type="ECO:0000313" key="5">
    <source>
        <dbReference type="Proteomes" id="UP000018468"/>
    </source>
</evidence>
<dbReference type="EC" id="5.6.2.3" evidence="1"/>
<keyword evidence="1" id="KW-0227">DNA damage</keyword>
<evidence type="ECO:0000259" key="2">
    <source>
        <dbReference type="Pfam" id="PF05970"/>
    </source>
</evidence>
<dbReference type="InParanoid" id="W5M5U5"/>
<comment type="similarity">
    <text evidence="1">Belongs to the helicase family.</text>
</comment>
<keyword evidence="1" id="KW-0234">DNA repair</keyword>
<comment type="catalytic activity">
    <reaction evidence="1">
        <text>ATP + H2O = ADP + phosphate + H(+)</text>
        <dbReference type="Rhea" id="RHEA:13065"/>
        <dbReference type="ChEBI" id="CHEBI:15377"/>
        <dbReference type="ChEBI" id="CHEBI:15378"/>
        <dbReference type="ChEBI" id="CHEBI:30616"/>
        <dbReference type="ChEBI" id="CHEBI:43474"/>
        <dbReference type="ChEBI" id="CHEBI:456216"/>
        <dbReference type="EC" id="5.6.2.3"/>
    </reaction>
</comment>
<dbReference type="Pfam" id="PF21530">
    <property type="entry name" value="Pif1_2B_dom"/>
    <property type="match status" value="1"/>
</dbReference>
<dbReference type="AlphaFoldDB" id="W5M5U5"/>
<keyword evidence="1" id="KW-0547">Nucleotide-binding</keyword>
<dbReference type="PANTHER" id="PTHR10492">
    <property type="match status" value="1"/>
</dbReference>
<dbReference type="Proteomes" id="UP000018468">
    <property type="component" value="Linkage group LG28"/>
</dbReference>
<reference evidence="5" key="1">
    <citation type="submission" date="2011-12" db="EMBL/GenBank/DDBJ databases">
        <title>The Draft Genome of Lepisosteus oculatus.</title>
        <authorList>
            <consortium name="The Broad Institute Genome Assembly &amp; Analysis Group"/>
            <consortium name="Computational R&amp;D Group"/>
            <consortium name="and Sequencing Platform"/>
            <person name="Di Palma F."/>
            <person name="Alfoldi J."/>
            <person name="Johnson J."/>
            <person name="Berlin A."/>
            <person name="Gnerre S."/>
            <person name="Jaffe D."/>
            <person name="MacCallum I."/>
            <person name="Young S."/>
            <person name="Walker B.J."/>
            <person name="Lander E.S."/>
            <person name="Lindblad-Toh K."/>
        </authorList>
    </citation>
    <scope>NUCLEOTIDE SEQUENCE [LARGE SCALE GENOMIC DNA]</scope>
</reference>
<evidence type="ECO:0000259" key="3">
    <source>
        <dbReference type="Pfam" id="PF21530"/>
    </source>
</evidence>
<dbReference type="OMA" id="DELNACQ"/>
<dbReference type="eggNOG" id="KOG0987">
    <property type="taxonomic scope" value="Eukaryota"/>
</dbReference>
<proteinExistence type="inferred from homology"/>
<reference evidence="4" key="3">
    <citation type="submission" date="2025-09" db="UniProtKB">
        <authorList>
            <consortium name="Ensembl"/>
        </authorList>
    </citation>
    <scope>IDENTIFICATION</scope>
</reference>
<keyword evidence="1" id="KW-0378">Hydrolase</keyword>
<reference evidence="4" key="2">
    <citation type="submission" date="2025-08" db="UniProtKB">
        <authorList>
            <consortium name="Ensembl"/>
        </authorList>
    </citation>
    <scope>IDENTIFICATION</scope>
</reference>
<dbReference type="InterPro" id="IPR049163">
    <property type="entry name" value="Pif1-like_2B_dom"/>
</dbReference>
<dbReference type="GO" id="GO:0006310">
    <property type="term" value="P:DNA recombination"/>
    <property type="evidence" value="ECO:0007669"/>
    <property type="project" value="UniProtKB-KW"/>
</dbReference>
<feature type="domain" description="DNA helicase Pif1-like 2B" evidence="3">
    <location>
        <begin position="166"/>
        <end position="211"/>
    </location>
</feature>
<keyword evidence="5" id="KW-1185">Reference proteome</keyword>
<dbReference type="GO" id="GO:0043139">
    <property type="term" value="F:5'-3' DNA helicase activity"/>
    <property type="evidence" value="ECO:0000318"/>
    <property type="project" value="GO_Central"/>
</dbReference>
<dbReference type="GO" id="GO:0005524">
    <property type="term" value="F:ATP binding"/>
    <property type="evidence" value="ECO:0007669"/>
    <property type="project" value="UniProtKB-KW"/>
</dbReference>
<comment type="cofactor">
    <cofactor evidence="1">
        <name>Mg(2+)</name>
        <dbReference type="ChEBI" id="CHEBI:18420"/>
    </cofactor>
</comment>
<dbReference type="Ensembl" id="ENSLOCT00000003760.1">
    <property type="protein sequence ID" value="ENSLOCP00000003753.1"/>
    <property type="gene ID" value="ENSLOCG00000003178.1"/>
</dbReference>
<keyword evidence="1" id="KW-0233">DNA recombination</keyword>
<sequence>LKDILNENRVLKGEGITFLTGGFRQTLPVIPKGTRADELKASIKAYLWKHVQKLHLQTNMRVHVKKGKHAGIPKHLLRIGDGTFATEKDGSINLPKHVTDSSKEALESVVFPNLAANYENTNWLIERAILAPKNDAVDDINEKKSNVFKNVGTVFNTDDVVQYPVEFLNILHLPGVPPHNLSLKIGCPVILSRYLDPLKLCYGTRLVIKKLHPYVLEASILSGTFKGEDVFIPRIIIPSDLPFRFKRLQFPIRLSFAMSINKA</sequence>
<dbReference type="PANTHER" id="PTHR10492:SF57">
    <property type="entry name" value="ATP-DEPENDENT DNA HELICASE"/>
    <property type="match status" value="1"/>
</dbReference>
<protein>
    <recommendedName>
        <fullName evidence="1">ATP-dependent DNA helicase</fullName>
        <ecNumber evidence="1">5.6.2.3</ecNumber>
    </recommendedName>
</protein>
<dbReference type="GO" id="GO:0006281">
    <property type="term" value="P:DNA repair"/>
    <property type="evidence" value="ECO:0007669"/>
    <property type="project" value="UniProtKB-KW"/>
</dbReference>
<dbReference type="SUPFAM" id="SSF52540">
    <property type="entry name" value="P-loop containing nucleoside triphosphate hydrolases"/>
    <property type="match status" value="1"/>
</dbReference>
<evidence type="ECO:0000256" key="1">
    <source>
        <dbReference type="RuleBase" id="RU363044"/>
    </source>
</evidence>
<dbReference type="EMBL" id="AHAT01036693">
    <property type="status" value="NOT_ANNOTATED_CDS"/>
    <property type="molecule type" value="Genomic_DNA"/>
</dbReference>
<dbReference type="GO" id="GO:0016887">
    <property type="term" value="F:ATP hydrolysis activity"/>
    <property type="evidence" value="ECO:0007669"/>
    <property type="project" value="RHEA"/>
</dbReference>
<dbReference type="Pfam" id="PF05970">
    <property type="entry name" value="PIF1"/>
    <property type="match status" value="1"/>
</dbReference>
<feature type="domain" description="DNA helicase Pif1-like DEAD-box helicase" evidence="2">
    <location>
        <begin position="1"/>
        <end position="88"/>
    </location>
</feature>
<evidence type="ECO:0000313" key="4">
    <source>
        <dbReference type="Ensembl" id="ENSLOCP00000003753.1"/>
    </source>
</evidence>
<dbReference type="HOGENOM" id="CLU_001324_14_1_1"/>
<dbReference type="InterPro" id="IPR027417">
    <property type="entry name" value="P-loop_NTPase"/>
</dbReference>
<accession>W5M5U5</accession>
<keyword evidence="1" id="KW-0347">Helicase</keyword>
<dbReference type="STRING" id="7918.ENSLOCP00000003753"/>
<dbReference type="InterPro" id="IPR010285">
    <property type="entry name" value="DNA_helicase_pif1-like_DEAD"/>
</dbReference>
<name>W5M5U5_LEPOC</name>
<dbReference type="GeneTree" id="ENSGT00940000166217"/>
<dbReference type="GO" id="GO:0000723">
    <property type="term" value="P:telomere maintenance"/>
    <property type="evidence" value="ECO:0007669"/>
    <property type="project" value="InterPro"/>
</dbReference>
<keyword evidence="1" id="KW-0067">ATP-binding</keyword>
<organism evidence="4 5">
    <name type="scientific">Lepisosteus oculatus</name>
    <name type="common">Spotted gar</name>
    <dbReference type="NCBI Taxonomy" id="7918"/>
    <lineage>
        <taxon>Eukaryota</taxon>
        <taxon>Metazoa</taxon>
        <taxon>Chordata</taxon>
        <taxon>Craniata</taxon>
        <taxon>Vertebrata</taxon>
        <taxon>Euteleostomi</taxon>
        <taxon>Actinopterygii</taxon>
        <taxon>Neopterygii</taxon>
        <taxon>Holostei</taxon>
        <taxon>Semionotiformes</taxon>
        <taxon>Lepisosteidae</taxon>
        <taxon>Lepisosteus</taxon>
    </lineage>
</organism>